<organism evidence="1 2">
    <name type="scientific">Streptomyces rameus</name>
    <dbReference type="NCBI Taxonomy" id="68261"/>
    <lineage>
        <taxon>Bacteria</taxon>
        <taxon>Bacillati</taxon>
        <taxon>Actinomycetota</taxon>
        <taxon>Actinomycetes</taxon>
        <taxon>Kitasatosporales</taxon>
        <taxon>Streptomycetaceae</taxon>
        <taxon>Streptomyces</taxon>
    </lineage>
</organism>
<reference evidence="2" key="1">
    <citation type="journal article" date="2019" name="Int. J. Syst. Evol. Microbiol.">
        <title>The Global Catalogue of Microorganisms (GCM) 10K type strain sequencing project: providing services to taxonomists for standard genome sequencing and annotation.</title>
        <authorList>
            <consortium name="The Broad Institute Genomics Platform"/>
            <consortium name="The Broad Institute Genome Sequencing Center for Infectious Disease"/>
            <person name="Wu L."/>
            <person name="Ma J."/>
        </authorList>
    </citation>
    <scope>NUCLEOTIDE SEQUENCE [LARGE SCALE GENOMIC DNA]</scope>
    <source>
        <strain evidence="2">JCM 11574</strain>
    </source>
</reference>
<proteinExistence type="predicted"/>
<gene>
    <name evidence="1" type="ORF">GCM10010521_40690</name>
</gene>
<comment type="caution">
    <text evidence="1">The sequence shown here is derived from an EMBL/GenBank/DDBJ whole genome shotgun (WGS) entry which is preliminary data.</text>
</comment>
<keyword evidence="2" id="KW-1185">Reference proteome</keyword>
<evidence type="ECO:0000313" key="1">
    <source>
        <dbReference type="EMBL" id="GAA3149126.1"/>
    </source>
</evidence>
<protein>
    <submittedName>
        <fullName evidence="1">Uncharacterized protein</fullName>
    </submittedName>
</protein>
<evidence type="ECO:0000313" key="2">
    <source>
        <dbReference type="Proteomes" id="UP001500893"/>
    </source>
</evidence>
<sequence>MLARLAVRLAEAADRGRPGPGTANVSRELRALIAQLSEAETERSYQARDELVARRAERRIGLMLDDWDKSWARRQNN</sequence>
<accession>A0ABP6NIB8</accession>
<dbReference type="Proteomes" id="UP001500893">
    <property type="component" value="Unassembled WGS sequence"/>
</dbReference>
<dbReference type="EMBL" id="BAAAVM010000054">
    <property type="protein sequence ID" value="GAA3149126.1"/>
    <property type="molecule type" value="Genomic_DNA"/>
</dbReference>
<name>A0ABP6NIB8_9ACTN</name>